<evidence type="ECO:0000256" key="1">
    <source>
        <dbReference type="ARBA" id="ARBA00009986"/>
    </source>
</evidence>
<evidence type="ECO:0000256" key="2">
    <source>
        <dbReference type="ARBA" id="ARBA00023002"/>
    </source>
</evidence>
<feature type="domain" description="Aldehyde dehydrogenase" evidence="3">
    <location>
        <begin position="28"/>
        <end position="489"/>
    </location>
</feature>
<accession>A0A0F9UBT3</accession>
<proteinExistence type="inferred from homology"/>
<keyword evidence="2" id="KW-0560">Oxidoreductase</keyword>
<organism evidence="4">
    <name type="scientific">marine sediment metagenome</name>
    <dbReference type="NCBI Taxonomy" id="412755"/>
    <lineage>
        <taxon>unclassified sequences</taxon>
        <taxon>metagenomes</taxon>
        <taxon>ecological metagenomes</taxon>
    </lineage>
</organism>
<reference evidence="4" key="1">
    <citation type="journal article" date="2015" name="Nature">
        <title>Complex archaea that bridge the gap between prokaryotes and eukaryotes.</title>
        <authorList>
            <person name="Spang A."/>
            <person name="Saw J.H."/>
            <person name="Jorgensen S.L."/>
            <person name="Zaremba-Niedzwiedzka K."/>
            <person name="Martijn J."/>
            <person name="Lind A.E."/>
            <person name="van Eijk R."/>
            <person name="Schleper C."/>
            <person name="Guy L."/>
            <person name="Ettema T.J."/>
        </authorList>
    </citation>
    <scope>NUCLEOTIDE SEQUENCE</scope>
</reference>
<dbReference type="FunFam" id="3.40.605.10:FF:000007">
    <property type="entry name" value="NAD/NADP-dependent betaine aldehyde dehydrogenase"/>
    <property type="match status" value="1"/>
</dbReference>
<protein>
    <recommendedName>
        <fullName evidence="3">Aldehyde dehydrogenase domain-containing protein</fullName>
    </recommendedName>
</protein>
<dbReference type="InterPro" id="IPR015590">
    <property type="entry name" value="Aldehyde_DH_dom"/>
</dbReference>
<name>A0A0F9UBT3_9ZZZZ</name>
<dbReference type="Gene3D" id="3.40.605.10">
    <property type="entry name" value="Aldehyde Dehydrogenase, Chain A, domain 1"/>
    <property type="match status" value="1"/>
</dbReference>
<evidence type="ECO:0000313" key="4">
    <source>
        <dbReference type="EMBL" id="KKN90640.1"/>
    </source>
</evidence>
<dbReference type="Pfam" id="PF00171">
    <property type="entry name" value="Aldedh"/>
    <property type="match status" value="1"/>
</dbReference>
<dbReference type="PANTHER" id="PTHR11699">
    <property type="entry name" value="ALDEHYDE DEHYDROGENASE-RELATED"/>
    <property type="match status" value="1"/>
</dbReference>
<sequence length="497" mass="52287">MAARDKLLPEVAEFLKPDPVQMFIDGQWTPADDGGTFETLDPGDGALLARVAEGKAADIDRAVAAAQKAFASEAWGGLAVKDRAVLLHRLADLVEAHSDALIQLESLDVGKPIPQADFDVTNVALMLRWYADLAVHTRYSEPIATPNFEARQIRVPYGVAAFILPWNFPILLAGWNISPALAAGNTVVIKPAENTPLSALLLCALAKEAGFPPGVINVVPGFGDTAGAALAAHTGIKRMAFTGSPAVGKLIASSCGANLVPVKLELGGKGAAVVFDDMDPKVVAQKLTESVTLNTGQVCCTATRWLVQKKLWDKFVPAATQAMKSVKIGHGLEATTQMGPMVSQTQRERVLDYLERGRKDGAEALLEGGPVTVADHPDGFYITPALLTGAPDNVCAQEEIFGPAAYAIPFGDEAEAVALVNDCPYGLANSVWTADLGRANRVAEAMVAGSSWINGHNLFPPGVPFGGCNLSGLGGGVGSAATFFDYLRNQSIVRPLE</sequence>
<comment type="caution">
    <text evidence="4">The sequence shown here is derived from an EMBL/GenBank/DDBJ whole genome shotgun (WGS) entry which is preliminary data.</text>
</comment>
<evidence type="ECO:0000259" key="3">
    <source>
        <dbReference type="Pfam" id="PF00171"/>
    </source>
</evidence>
<gene>
    <name evidence="4" type="ORF">LCGC14_0225830</name>
</gene>
<dbReference type="Gene3D" id="3.40.309.10">
    <property type="entry name" value="Aldehyde Dehydrogenase, Chain A, domain 2"/>
    <property type="match status" value="1"/>
</dbReference>
<comment type="similarity">
    <text evidence="1">Belongs to the aldehyde dehydrogenase family.</text>
</comment>
<dbReference type="GO" id="GO:0016620">
    <property type="term" value="F:oxidoreductase activity, acting on the aldehyde or oxo group of donors, NAD or NADP as acceptor"/>
    <property type="evidence" value="ECO:0007669"/>
    <property type="project" value="InterPro"/>
</dbReference>
<dbReference type="EMBL" id="LAZR01000108">
    <property type="protein sequence ID" value="KKN90640.1"/>
    <property type="molecule type" value="Genomic_DNA"/>
</dbReference>
<dbReference type="InterPro" id="IPR016161">
    <property type="entry name" value="Ald_DH/histidinol_DH"/>
</dbReference>
<dbReference type="SUPFAM" id="SSF53720">
    <property type="entry name" value="ALDH-like"/>
    <property type="match status" value="1"/>
</dbReference>
<dbReference type="InterPro" id="IPR016163">
    <property type="entry name" value="Ald_DH_C"/>
</dbReference>
<dbReference type="InterPro" id="IPR016162">
    <property type="entry name" value="Ald_DH_N"/>
</dbReference>
<dbReference type="AlphaFoldDB" id="A0A0F9UBT3"/>